<dbReference type="Proteomes" id="UP000587586">
    <property type="component" value="Unassembled WGS sequence"/>
</dbReference>
<evidence type="ECO:0000313" key="3">
    <source>
        <dbReference type="Proteomes" id="UP000587586"/>
    </source>
</evidence>
<protein>
    <submittedName>
        <fullName evidence="2">Uncharacterized protein</fullName>
    </submittedName>
</protein>
<accession>A0A6V8N2Q0</accession>
<dbReference type="RefSeq" id="WP_246329667.1">
    <property type="nucleotide sequence ID" value="NZ_BLXZ01000001.1"/>
</dbReference>
<dbReference type="AlphaFoldDB" id="A0A6V8N2Q0"/>
<keyword evidence="1" id="KW-0812">Transmembrane</keyword>
<keyword evidence="1" id="KW-0472">Membrane</keyword>
<keyword evidence="3" id="KW-1185">Reference proteome</keyword>
<reference evidence="3" key="1">
    <citation type="submission" date="2020-06" db="EMBL/GenBank/DDBJ databases">
        <title>Draft genomic sequecing of Geomonas sp. Red745.</title>
        <authorList>
            <person name="Itoh H."/>
            <person name="Xu Z.X."/>
            <person name="Ushijima N."/>
            <person name="Masuda Y."/>
            <person name="Shiratori Y."/>
            <person name="Senoo K."/>
        </authorList>
    </citation>
    <scope>NUCLEOTIDE SEQUENCE [LARGE SCALE GENOMIC DNA]</scope>
    <source>
        <strain evidence="3">Red745</strain>
    </source>
</reference>
<sequence length="75" mass="8024">MVKDKMGLFLGISALVTFVIGGLATFTGLALVGFMKHKDVLGMGDGRSIGISLIIMGLFGSILGVLIMRFCRNRF</sequence>
<proteinExistence type="predicted"/>
<feature type="transmembrane region" description="Helical" evidence="1">
    <location>
        <begin position="49"/>
        <end position="71"/>
    </location>
</feature>
<organism evidence="2 3">
    <name type="scientific">Geomonas limicola</name>
    <dbReference type="NCBI Taxonomy" id="2740186"/>
    <lineage>
        <taxon>Bacteria</taxon>
        <taxon>Pseudomonadati</taxon>
        <taxon>Thermodesulfobacteriota</taxon>
        <taxon>Desulfuromonadia</taxon>
        <taxon>Geobacterales</taxon>
        <taxon>Geobacteraceae</taxon>
        <taxon>Geomonas</taxon>
    </lineage>
</organism>
<gene>
    <name evidence="2" type="ORF">GMLC_02090</name>
</gene>
<evidence type="ECO:0000313" key="2">
    <source>
        <dbReference type="EMBL" id="GFO66630.1"/>
    </source>
</evidence>
<keyword evidence="1" id="KW-1133">Transmembrane helix</keyword>
<name>A0A6V8N2Q0_9BACT</name>
<feature type="transmembrane region" description="Helical" evidence="1">
    <location>
        <begin position="7"/>
        <end position="29"/>
    </location>
</feature>
<dbReference type="EMBL" id="BLXZ01000001">
    <property type="protein sequence ID" value="GFO66630.1"/>
    <property type="molecule type" value="Genomic_DNA"/>
</dbReference>
<evidence type="ECO:0000256" key="1">
    <source>
        <dbReference type="SAM" id="Phobius"/>
    </source>
</evidence>
<comment type="caution">
    <text evidence="2">The sequence shown here is derived from an EMBL/GenBank/DDBJ whole genome shotgun (WGS) entry which is preliminary data.</text>
</comment>